<gene>
    <name evidence="2" type="ORF">SAMN02745121_08397</name>
</gene>
<keyword evidence="3" id="KW-1185">Reference proteome</keyword>
<name>A0A1I2I5X7_9BACT</name>
<evidence type="ECO:0008006" key="4">
    <source>
        <dbReference type="Google" id="ProtNLM"/>
    </source>
</evidence>
<organism evidence="2 3">
    <name type="scientific">Nannocystis exedens</name>
    <dbReference type="NCBI Taxonomy" id="54"/>
    <lineage>
        <taxon>Bacteria</taxon>
        <taxon>Pseudomonadati</taxon>
        <taxon>Myxococcota</taxon>
        <taxon>Polyangia</taxon>
        <taxon>Nannocystales</taxon>
        <taxon>Nannocystaceae</taxon>
        <taxon>Nannocystis</taxon>
    </lineage>
</organism>
<proteinExistence type="predicted"/>
<keyword evidence="1" id="KW-0732">Signal</keyword>
<protein>
    <recommendedName>
        <fullName evidence="4">Calx-beta domain-containing protein</fullName>
    </recommendedName>
</protein>
<sequence>MKTIRHIPSHRSSLLSRSRSHALVACAALASLSPALASAAGLAVSGLDAVPTEEGGSASFSVRLTSAPTGYVTVGVTSSNESEVKVISATSAVFTASNWNDPQRFQLQGVDDEVEDGDIPVQITVEVAGSADPAYLAVGDVTLNVINYDDDETLTFSSPFVECVGPSTEDIHDGSVVGLIYDQAAAMSDPPYPVYDPLNPWLDDRVHSETSDQMYIELRTLHVILQDTFADYMTISESLALRQHYARAVHRIHTTSRGMVRLNFDQFVLSTPFGLSSFADASPDPKMQAEFTDFDRLTAELAGAGYDIDEYDMISVSVAWHDTDDIVRAGVANAVWPGPDIGLQPFTNPTTWNNDLTLTTRQYVNDPLSGKWRDIFIHEIFHNMEWMLEYGAFVELRNPDDPWWMDTYPDEQTVLNMFWARPKTSAFWIPEPWGKIYTQEPTHIAEMTCPEIDTYVERKVYCPAGVDCGIGCWCNP</sequence>
<reference evidence="3" key="1">
    <citation type="submission" date="2016-10" db="EMBL/GenBank/DDBJ databases">
        <authorList>
            <person name="Varghese N."/>
            <person name="Submissions S."/>
        </authorList>
    </citation>
    <scope>NUCLEOTIDE SEQUENCE [LARGE SCALE GENOMIC DNA]</scope>
    <source>
        <strain evidence="3">ATCC 25963</strain>
    </source>
</reference>
<dbReference type="AlphaFoldDB" id="A0A1I2I5X7"/>
<accession>A0A1I2I5X7</accession>
<evidence type="ECO:0000313" key="3">
    <source>
        <dbReference type="Proteomes" id="UP000199400"/>
    </source>
</evidence>
<feature type="signal peptide" evidence="1">
    <location>
        <begin position="1"/>
        <end position="39"/>
    </location>
</feature>
<dbReference type="STRING" id="54.SAMN02745121_08397"/>
<dbReference type="Proteomes" id="UP000199400">
    <property type="component" value="Unassembled WGS sequence"/>
</dbReference>
<dbReference type="EMBL" id="FOMX01000054">
    <property type="protein sequence ID" value="SFF36497.1"/>
    <property type="molecule type" value="Genomic_DNA"/>
</dbReference>
<feature type="chain" id="PRO_5011738863" description="Calx-beta domain-containing protein" evidence="1">
    <location>
        <begin position="40"/>
        <end position="476"/>
    </location>
</feature>
<evidence type="ECO:0000256" key="1">
    <source>
        <dbReference type="SAM" id="SignalP"/>
    </source>
</evidence>
<evidence type="ECO:0000313" key="2">
    <source>
        <dbReference type="EMBL" id="SFF36497.1"/>
    </source>
</evidence>